<feature type="signal peptide" evidence="13">
    <location>
        <begin position="1"/>
        <end position="28"/>
    </location>
</feature>
<evidence type="ECO:0000256" key="13">
    <source>
        <dbReference type="SAM" id="SignalP"/>
    </source>
</evidence>
<feature type="domain" description="TonB-dependent receptor plug" evidence="15">
    <location>
        <begin position="70"/>
        <end position="174"/>
    </location>
</feature>
<evidence type="ECO:0000313" key="16">
    <source>
        <dbReference type="EMBL" id="MEN2792892.1"/>
    </source>
</evidence>
<evidence type="ECO:0000256" key="11">
    <source>
        <dbReference type="PROSITE-ProRule" id="PRU01360"/>
    </source>
</evidence>
<evidence type="ECO:0000256" key="4">
    <source>
        <dbReference type="ARBA" id="ARBA00022496"/>
    </source>
</evidence>
<dbReference type="InterPro" id="IPR012910">
    <property type="entry name" value="Plug_dom"/>
</dbReference>
<dbReference type="Pfam" id="PF00593">
    <property type="entry name" value="TonB_dep_Rec_b-barrel"/>
    <property type="match status" value="1"/>
</dbReference>
<keyword evidence="6" id="KW-0408">Iron</keyword>
<proteinExistence type="inferred from homology"/>
<gene>
    <name evidence="16" type="ORF">ABC974_24905</name>
</gene>
<dbReference type="PANTHER" id="PTHR32552:SF81">
    <property type="entry name" value="TONB-DEPENDENT OUTER MEMBRANE RECEPTOR"/>
    <property type="match status" value="1"/>
</dbReference>
<feature type="domain" description="TonB-dependent receptor-like beta-barrel" evidence="14">
    <location>
        <begin position="292"/>
        <end position="711"/>
    </location>
</feature>
<evidence type="ECO:0000259" key="14">
    <source>
        <dbReference type="Pfam" id="PF00593"/>
    </source>
</evidence>
<evidence type="ECO:0000256" key="6">
    <source>
        <dbReference type="ARBA" id="ARBA00023004"/>
    </source>
</evidence>
<dbReference type="EMBL" id="JBDIME010000035">
    <property type="protein sequence ID" value="MEN2792892.1"/>
    <property type="molecule type" value="Genomic_DNA"/>
</dbReference>
<evidence type="ECO:0000256" key="8">
    <source>
        <dbReference type="ARBA" id="ARBA00023077"/>
    </source>
</evidence>
<keyword evidence="10 11" id="KW-0998">Cell outer membrane</keyword>
<comment type="caution">
    <text evidence="16">The sequence shown here is derived from an EMBL/GenBank/DDBJ whole genome shotgun (WGS) entry which is preliminary data.</text>
</comment>
<keyword evidence="8 12" id="KW-0798">TonB box</keyword>
<dbReference type="RefSeq" id="WP_343889194.1">
    <property type="nucleotide sequence ID" value="NZ_BAAAEH010000017.1"/>
</dbReference>
<evidence type="ECO:0000256" key="7">
    <source>
        <dbReference type="ARBA" id="ARBA00023065"/>
    </source>
</evidence>
<name>A0ABU9YAR4_9SPHN</name>
<accession>A0ABU9YAR4</accession>
<keyword evidence="4" id="KW-0410">Iron transport</keyword>
<keyword evidence="13" id="KW-0732">Signal</keyword>
<evidence type="ECO:0000256" key="1">
    <source>
        <dbReference type="ARBA" id="ARBA00004571"/>
    </source>
</evidence>
<dbReference type="InterPro" id="IPR039426">
    <property type="entry name" value="TonB-dep_rcpt-like"/>
</dbReference>
<evidence type="ECO:0000256" key="2">
    <source>
        <dbReference type="ARBA" id="ARBA00022448"/>
    </source>
</evidence>
<sequence>MNKTLRTLARPVLLASVASIAIASPASAKDGPAYAQPADAAASAPQATATDGSSDIVVTALKSSGQTTVNAPAGISVIPGAKIADLNASSLKDFLAQTPGLAIDAGIAGSQAIGIRGINPSFGSASVGFYVDDLPFSFINVNILPDMNPFDLKSIEVLRGPQSSLYGAGASGGVVRIRTNDPNSTKLGGTVEAYGMATKGGANSYGVSGVINLPLVKDVLAFRGSVSYQDLGGWIDDAYKAPGVDPDFGKDVNDEQKLVVRGKLLLQATSRFSIEALANYSRDDTGMLPLADDAGKFPKTFSTNSTESFTQYGLKLNYDAGAVRITNTTGYIDARRDFTYPDYASFEQISSVKSLSNEFTIGSQGNGRLNWVGGIFFRDIKQRVAIDFTKIGLPFSMPDRARATQLSVYGNVTYQIVPHVLDLAVGGGYAYNLSNLTTSFVLNANGQALVAGGTPASAFLPPASPGKRITSNIFSPKVSLTVHPREGMSLYAVYSEGFRAGFNDNGFSTFFARSAIAAGGGNPALITGAVNPEKVKAYEVGAKANLGSAVYVELALFQNDLRDAQQSSVVVDPVSGVTTNAALNIGTARTRGVEFQLTVKPAPGVNFGVTSSYIDARVTSDTRVGNTLIFRKGDRLNGTPEWTIGANAGFRAPIGSKGLLLTGTTNLLYTSERTTSQLGIAPFAGDAVTRLDARLQLEKGPVTFYVFGQNLLDDDGRISPSVLSSLGYAASAQNRGIPIVGLIGTRLRPRTFGLGARLSF</sequence>
<comment type="similarity">
    <text evidence="11 12">Belongs to the TonB-dependent receptor family.</text>
</comment>
<keyword evidence="7" id="KW-0406">Ion transport</keyword>
<dbReference type="InterPro" id="IPR036942">
    <property type="entry name" value="Beta-barrel_TonB_sf"/>
</dbReference>
<evidence type="ECO:0000256" key="5">
    <source>
        <dbReference type="ARBA" id="ARBA00022692"/>
    </source>
</evidence>
<evidence type="ECO:0000256" key="9">
    <source>
        <dbReference type="ARBA" id="ARBA00023136"/>
    </source>
</evidence>
<dbReference type="Pfam" id="PF07715">
    <property type="entry name" value="Plug"/>
    <property type="match status" value="1"/>
</dbReference>
<dbReference type="PANTHER" id="PTHR32552">
    <property type="entry name" value="FERRICHROME IRON RECEPTOR-RELATED"/>
    <property type="match status" value="1"/>
</dbReference>
<evidence type="ECO:0000313" key="17">
    <source>
        <dbReference type="Proteomes" id="UP001419910"/>
    </source>
</evidence>
<evidence type="ECO:0000256" key="3">
    <source>
        <dbReference type="ARBA" id="ARBA00022452"/>
    </source>
</evidence>
<protein>
    <submittedName>
        <fullName evidence="16">TonB-dependent receptor</fullName>
    </submittedName>
</protein>
<dbReference type="InterPro" id="IPR000531">
    <property type="entry name" value="Beta-barrel_TonB"/>
</dbReference>
<keyword evidence="16" id="KW-0675">Receptor</keyword>
<feature type="chain" id="PRO_5045531465" evidence="13">
    <location>
        <begin position="29"/>
        <end position="760"/>
    </location>
</feature>
<dbReference type="Gene3D" id="2.40.170.20">
    <property type="entry name" value="TonB-dependent receptor, beta-barrel domain"/>
    <property type="match status" value="1"/>
</dbReference>
<comment type="subcellular location">
    <subcellularLocation>
        <location evidence="1 11">Cell outer membrane</location>
        <topology evidence="1 11">Multi-pass membrane protein</topology>
    </subcellularLocation>
</comment>
<keyword evidence="9 11" id="KW-0472">Membrane</keyword>
<evidence type="ECO:0000256" key="12">
    <source>
        <dbReference type="RuleBase" id="RU003357"/>
    </source>
</evidence>
<reference evidence="16 17" key="1">
    <citation type="submission" date="2024-05" db="EMBL/GenBank/DDBJ databases">
        <authorList>
            <person name="Liu Q."/>
            <person name="Xin Y.-H."/>
        </authorList>
    </citation>
    <scope>NUCLEOTIDE SEQUENCE [LARGE SCALE GENOMIC DNA]</scope>
    <source>
        <strain evidence="16 17">CGMCC 1.10181</strain>
    </source>
</reference>
<keyword evidence="5 11" id="KW-0812">Transmembrane</keyword>
<dbReference type="Proteomes" id="UP001419910">
    <property type="component" value="Unassembled WGS sequence"/>
</dbReference>
<dbReference type="PROSITE" id="PS52016">
    <property type="entry name" value="TONB_DEPENDENT_REC_3"/>
    <property type="match status" value="1"/>
</dbReference>
<keyword evidence="17" id="KW-1185">Reference proteome</keyword>
<keyword evidence="2 11" id="KW-0813">Transport</keyword>
<organism evidence="16 17">
    <name type="scientific">Sphingomonas oligophenolica</name>
    <dbReference type="NCBI Taxonomy" id="301154"/>
    <lineage>
        <taxon>Bacteria</taxon>
        <taxon>Pseudomonadati</taxon>
        <taxon>Pseudomonadota</taxon>
        <taxon>Alphaproteobacteria</taxon>
        <taxon>Sphingomonadales</taxon>
        <taxon>Sphingomonadaceae</taxon>
        <taxon>Sphingomonas</taxon>
    </lineage>
</organism>
<dbReference type="SUPFAM" id="SSF56935">
    <property type="entry name" value="Porins"/>
    <property type="match status" value="1"/>
</dbReference>
<keyword evidence="3 11" id="KW-1134">Transmembrane beta strand</keyword>
<evidence type="ECO:0000256" key="10">
    <source>
        <dbReference type="ARBA" id="ARBA00023237"/>
    </source>
</evidence>
<evidence type="ECO:0000259" key="15">
    <source>
        <dbReference type="Pfam" id="PF07715"/>
    </source>
</evidence>